<accession>A0A8J4E447</accession>
<dbReference type="Proteomes" id="UP000612585">
    <property type="component" value="Unassembled WGS sequence"/>
</dbReference>
<protein>
    <recommendedName>
        <fullName evidence="4">DUF5709 domain-containing protein</fullName>
    </recommendedName>
</protein>
<feature type="compositionally biased region" description="Acidic residues" evidence="1">
    <location>
        <begin position="99"/>
        <end position="108"/>
    </location>
</feature>
<evidence type="ECO:0000313" key="2">
    <source>
        <dbReference type="EMBL" id="GIJ60613.1"/>
    </source>
</evidence>
<organism evidence="2 3">
    <name type="scientific">Virgisporangium aurantiacum</name>
    <dbReference type="NCBI Taxonomy" id="175570"/>
    <lineage>
        <taxon>Bacteria</taxon>
        <taxon>Bacillati</taxon>
        <taxon>Actinomycetota</taxon>
        <taxon>Actinomycetes</taxon>
        <taxon>Micromonosporales</taxon>
        <taxon>Micromonosporaceae</taxon>
        <taxon>Virgisporangium</taxon>
    </lineage>
</organism>
<feature type="compositionally biased region" description="Basic and acidic residues" evidence="1">
    <location>
        <begin position="72"/>
        <end position="81"/>
    </location>
</feature>
<keyword evidence="3" id="KW-1185">Reference proteome</keyword>
<gene>
    <name evidence="2" type="ORF">Vau01_081290</name>
</gene>
<sequence length="179" mass="18909">MGNPPVMRSVQRGDNYPHAVSDPEAEGLPGYADDDSVADERRESGRIADGPDPAALPSDTPLAVDRYGTTAEEARLGEPLDYKLAQEQPEHHRTGPNTDEGDALTDDVDNLRDASIAPIQPNPDSPVSMYDVPGELDADRGAPVGRLMENGDDLAAFDAGAAGGGPTAEEAAIHEVRER</sequence>
<evidence type="ECO:0000256" key="1">
    <source>
        <dbReference type="SAM" id="MobiDB-lite"/>
    </source>
</evidence>
<name>A0A8J4E447_9ACTN</name>
<evidence type="ECO:0000313" key="3">
    <source>
        <dbReference type="Proteomes" id="UP000612585"/>
    </source>
</evidence>
<dbReference type="AlphaFoldDB" id="A0A8J4E447"/>
<dbReference type="EMBL" id="BOPG01000057">
    <property type="protein sequence ID" value="GIJ60613.1"/>
    <property type="molecule type" value="Genomic_DNA"/>
</dbReference>
<evidence type="ECO:0008006" key="4">
    <source>
        <dbReference type="Google" id="ProtNLM"/>
    </source>
</evidence>
<proteinExistence type="predicted"/>
<feature type="region of interest" description="Disordered" evidence="1">
    <location>
        <begin position="1"/>
        <end position="179"/>
    </location>
</feature>
<comment type="caution">
    <text evidence="2">The sequence shown here is derived from an EMBL/GenBank/DDBJ whole genome shotgun (WGS) entry which is preliminary data.</text>
</comment>
<reference evidence="2" key="1">
    <citation type="submission" date="2021-01" db="EMBL/GenBank/DDBJ databases">
        <title>Whole genome shotgun sequence of Virgisporangium aurantiacum NBRC 16421.</title>
        <authorList>
            <person name="Komaki H."/>
            <person name="Tamura T."/>
        </authorList>
    </citation>
    <scope>NUCLEOTIDE SEQUENCE</scope>
    <source>
        <strain evidence="2">NBRC 16421</strain>
    </source>
</reference>